<dbReference type="Gene3D" id="3.10.110.10">
    <property type="entry name" value="Ubiquitin Conjugating Enzyme"/>
    <property type="match status" value="1"/>
</dbReference>
<feature type="region of interest" description="Disordered" evidence="5">
    <location>
        <begin position="591"/>
        <end position="665"/>
    </location>
</feature>
<feature type="compositionally biased region" description="Basic and acidic residues" evidence="5">
    <location>
        <begin position="281"/>
        <end position="334"/>
    </location>
</feature>
<feature type="compositionally biased region" description="Polar residues" evidence="5">
    <location>
        <begin position="913"/>
        <end position="927"/>
    </location>
</feature>
<feature type="region of interest" description="Disordered" evidence="5">
    <location>
        <begin position="253"/>
        <end position="416"/>
    </location>
</feature>
<feature type="compositionally biased region" description="Gly residues" evidence="5">
    <location>
        <begin position="466"/>
        <end position="478"/>
    </location>
</feature>
<keyword evidence="3" id="KW-0833">Ubl conjugation pathway</keyword>
<dbReference type="GO" id="GO:0061657">
    <property type="term" value="F:UFM1 conjugating enzyme activity"/>
    <property type="evidence" value="ECO:0007669"/>
    <property type="project" value="InterPro"/>
</dbReference>
<evidence type="ECO:0000256" key="1">
    <source>
        <dbReference type="ARBA" id="ARBA00008451"/>
    </source>
</evidence>
<feature type="compositionally biased region" description="Polar residues" evidence="5">
    <location>
        <begin position="641"/>
        <end position="652"/>
    </location>
</feature>
<feature type="compositionally biased region" description="Low complexity" evidence="5">
    <location>
        <begin position="596"/>
        <end position="617"/>
    </location>
</feature>
<dbReference type="InterPro" id="IPR016135">
    <property type="entry name" value="UBQ-conjugating_enzyme/RWD"/>
</dbReference>
<feature type="compositionally biased region" description="Gly residues" evidence="5">
    <location>
        <begin position="493"/>
        <end position="509"/>
    </location>
</feature>
<dbReference type="InterPro" id="IPR014806">
    <property type="entry name" value="Ufc1"/>
</dbReference>
<feature type="region of interest" description="Disordered" evidence="5">
    <location>
        <begin position="1039"/>
        <end position="1060"/>
    </location>
</feature>
<accession>A0A7R9BRE2</accession>
<sequence length="1403" mass="155037">MVDEGTKKTLGAIPLLKTSAGPRNKEQWVQRLKEEYTSLIKYVEKNKQEDNDWFRLESNTEGTRWFGKCWLVHELLKYEFDVEFDIPVTYPATAPEIAIPELDGKTAKMYRGGKICLSDHFKPLWGRNVPKFGIAHAMALGMSLDMLYIKSKSVKPLSRKHGKAELKRKSFSTRGAWILFVSPRGPFFFAVVAVGASASLWHNMRTKDLVRISVIAVLHLLFCVSHVCSTKKNNDLLLGPAPAKTNATLIGLKKNNQKRAPEGPIKLQVLGKPKKNPKPGPEPKKDTVSKRQAAEAEKTSTERVFREFSDIDVDFERQHGDGEDSNKKRNERKSNSNKKKKRKNKKKKKRRRKEQNNNDKKQHRNYYGAKDAGNMEEWQQCTTESSVTQLTMSGEEEDGSGNKHISTEKGRDSEESVAFALEDVYAAKRGKGSCCEKEDPCLPICTDKPYDSLPLCTPSAAPSEGAAGGGTSGPGGPAAAGATAGPGAFSVSGSGGGGGGPGASGGPGANGPTTPMVPGMVFPPIDIMGMFSAPTTTIEQGAMPMFLDSRFHGGRLNGWGKVGMGYSMPFPGVLPGRTPMTVLVPQATYSNLPKVNSNNNNNKNANKANKSADSSNSPILKKKERPPAKVQGPPPPMEPDTSGSSAKSPQKGSSRHSPLRSMMPPPFPGYPIPMAMPGMPPGFMGMPMPWPDQRLLRSQQQGQFRPPGPMMMPMPPMMHPCYSLIKKNYCKHILHTGNFLLLNMSHHIMLNLSAAHDILVKMLLLKVASLSSVFIILQCPTVILSSSSDASFSSSAKPVPQNQTSPASDALISTNNNKKSVRNIRSPASQLQVNQTEPEKYVKKTHFLLIKSQVVEKGPKASILLLDDAETEFNLESTGLLQLPKEIHNALAAVQAFPGTHHHQTHNNNNNNKWATSRTYSSTTKKASTPLKIHHHDDDDLQLQHTLAQHHPKANKPTTHSSTSRMVMVTKPSSAGMVVSTIANNKKTSKPSATTSTHFLEVKPKEPVIPQVTQQQEQYFTHQQPAAVNIIHTRLPKNKKNRPKTRVKMDPPTFHYTRAPASSTSTSIIISNHIKMMKPLHMMNTLNAGNFMPDYLELEIPNNEGLYLPSSPPSSQHETSRGMEVIHDFLDQTLDVDTLMSTSSPSSFAAIAFENDSDSRVPFRKGDRRTAAETSADLFLDLKVDLLDTDAKASEKSPSLSSDDDLKVIQPRDSREAYLTSEQYVMPGPEPHAKEEDWEKSLNKVLKSKIDNLEDKQILVLVSGKKPVPLDSVARHFEDQAKKALNFLVQKAKMNHHHQDNVRVERATKKQQELVLPSGFSFQQQHMDSADEDSYSTGHRPKNVEMLKHWLRKIKSEEHLVPTIHNNSLPTTIKDSFNDLIKAPTYANNLSNPDDEKNEWSSV</sequence>
<dbReference type="GO" id="GO:1990592">
    <property type="term" value="P:protein K69-linked ufmylation"/>
    <property type="evidence" value="ECO:0007669"/>
    <property type="project" value="TreeGrafter"/>
</dbReference>
<gene>
    <name evidence="6" type="ORF">NMOB1V02_LOCUS7791</name>
</gene>
<protein>
    <recommendedName>
        <fullName evidence="2">Ubiquitin-fold modifier-conjugating enzyme 1</fullName>
    </recommendedName>
    <alternativeName>
        <fullName evidence="4">Ufm1-conjugating enzyme 1</fullName>
    </alternativeName>
</protein>
<dbReference type="PANTHER" id="PTHR12921:SF0">
    <property type="entry name" value="UBIQUITIN-FOLD MODIFIER-CONJUGATING ENZYME 1"/>
    <property type="match status" value="1"/>
</dbReference>
<feature type="region of interest" description="Disordered" evidence="5">
    <location>
        <begin position="900"/>
        <end position="929"/>
    </location>
</feature>
<keyword evidence="7" id="KW-1185">Reference proteome</keyword>
<feature type="compositionally biased region" description="Polar residues" evidence="5">
    <location>
        <begin position="377"/>
        <end position="392"/>
    </location>
</feature>
<feature type="compositionally biased region" description="Basic residues" evidence="5">
    <location>
        <begin position="335"/>
        <end position="353"/>
    </location>
</feature>
<dbReference type="PANTHER" id="PTHR12921">
    <property type="entry name" value="UBIQUITIN-FOLD MODIFIER-CONJUGATING ENZYME 1"/>
    <property type="match status" value="1"/>
</dbReference>
<dbReference type="CDD" id="cd11686">
    <property type="entry name" value="UBCc_UFC1"/>
    <property type="match status" value="1"/>
</dbReference>
<feature type="compositionally biased region" description="Basic and acidic residues" evidence="5">
    <location>
        <begin position="405"/>
        <end position="414"/>
    </location>
</feature>
<evidence type="ECO:0000256" key="3">
    <source>
        <dbReference type="ARBA" id="ARBA00022786"/>
    </source>
</evidence>
<comment type="similarity">
    <text evidence="1">Belongs to the ubiquitin-conjugating enzyme family. UFC1 subfamily.</text>
</comment>
<reference evidence="6" key="1">
    <citation type="submission" date="2020-11" db="EMBL/GenBank/DDBJ databases">
        <authorList>
            <person name="Tran Van P."/>
        </authorList>
    </citation>
    <scope>NUCLEOTIDE SEQUENCE</scope>
</reference>
<dbReference type="OrthoDB" id="10256182at2759"/>
<dbReference type="EMBL" id="OA883998">
    <property type="protein sequence ID" value="CAD7280128.1"/>
    <property type="molecule type" value="Genomic_DNA"/>
</dbReference>
<evidence type="ECO:0000313" key="6">
    <source>
        <dbReference type="EMBL" id="CAD7280128.1"/>
    </source>
</evidence>
<feature type="compositionally biased region" description="Low complexity" evidence="5">
    <location>
        <begin position="479"/>
        <end position="492"/>
    </location>
</feature>
<feature type="compositionally biased region" description="Polar residues" evidence="5">
    <location>
        <begin position="800"/>
        <end position="818"/>
    </location>
</feature>
<evidence type="ECO:0000256" key="4">
    <source>
        <dbReference type="ARBA" id="ARBA00032490"/>
    </source>
</evidence>
<evidence type="ECO:0000256" key="2">
    <source>
        <dbReference type="ARBA" id="ARBA00013306"/>
    </source>
</evidence>
<proteinExistence type="inferred from homology"/>
<dbReference type="EMBL" id="CAJPEX010001961">
    <property type="protein sequence ID" value="CAG0920280.1"/>
    <property type="molecule type" value="Genomic_DNA"/>
</dbReference>
<organism evidence="6">
    <name type="scientific">Notodromas monacha</name>
    <dbReference type="NCBI Taxonomy" id="399045"/>
    <lineage>
        <taxon>Eukaryota</taxon>
        <taxon>Metazoa</taxon>
        <taxon>Ecdysozoa</taxon>
        <taxon>Arthropoda</taxon>
        <taxon>Crustacea</taxon>
        <taxon>Oligostraca</taxon>
        <taxon>Ostracoda</taxon>
        <taxon>Podocopa</taxon>
        <taxon>Podocopida</taxon>
        <taxon>Cypridocopina</taxon>
        <taxon>Cypridoidea</taxon>
        <taxon>Cyprididae</taxon>
        <taxon>Notodromas</taxon>
    </lineage>
</organism>
<feature type="region of interest" description="Disordered" evidence="5">
    <location>
        <begin position="793"/>
        <end position="818"/>
    </location>
</feature>
<feature type="region of interest" description="Disordered" evidence="5">
    <location>
        <begin position="461"/>
        <end position="517"/>
    </location>
</feature>
<name>A0A7R9BRE2_9CRUS</name>
<dbReference type="GO" id="GO:0005737">
    <property type="term" value="C:cytoplasm"/>
    <property type="evidence" value="ECO:0007669"/>
    <property type="project" value="TreeGrafter"/>
</dbReference>
<evidence type="ECO:0000313" key="7">
    <source>
        <dbReference type="Proteomes" id="UP000678499"/>
    </source>
</evidence>
<dbReference type="Proteomes" id="UP000678499">
    <property type="component" value="Unassembled WGS sequence"/>
</dbReference>
<dbReference type="SUPFAM" id="SSF54495">
    <property type="entry name" value="UBC-like"/>
    <property type="match status" value="1"/>
</dbReference>
<evidence type="ECO:0000256" key="5">
    <source>
        <dbReference type="SAM" id="MobiDB-lite"/>
    </source>
</evidence>
<dbReference type="Pfam" id="PF08694">
    <property type="entry name" value="UFC1"/>
    <property type="match status" value="1"/>
</dbReference>